<protein>
    <recommendedName>
        <fullName evidence="4">DUF4283 domain-containing protein</fullName>
    </recommendedName>
</protein>
<evidence type="ECO:0000313" key="2">
    <source>
        <dbReference type="EMBL" id="KAF2321175.1"/>
    </source>
</evidence>
<sequence length="185" mass="20469">MHKALFGVLGSKLGKVVKVDDCTLMVNRVKFARLIIKLDFSNPFFASYSIDAIHYHIEYENLLEFCFSFGLVGHIAVRCKCKNNDMGNIGDVEVNPNQCNIMAEDGDSQSANLTSWDVGCMPQKGKDDVNDSLGRMDEENGYSSVDDSYSSIDNSNGEANFTIHKPCICVIVKPRVTGVSANHLY</sequence>
<dbReference type="PANTHER" id="PTHR31286:SF99">
    <property type="entry name" value="DUF4283 DOMAIN-CONTAINING PROTEIN"/>
    <property type="match status" value="1"/>
</dbReference>
<name>A0A6A6N8K5_HEVBR</name>
<evidence type="ECO:0000256" key="1">
    <source>
        <dbReference type="SAM" id="MobiDB-lite"/>
    </source>
</evidence>
<keyword evidence="3" id="KW-1185">Reference proteome</keyword>
<comment type="caution">
    <text evidence="2">The sequence shown here is derived from an EMBL/GenBank/DDBJ whole genome shotgun (WGS) entry which is preliminary data.</text>
</comment>
<dbReference type="Proteomes" id="UP000467840">
    <property type="component" value="Chromosome 10"/>
</dbReference>
<proteinExistence type="predicted"/>
<dbReference type="AlphaFoldDB" id="A0A6A6N8K5"/>
<evidence type="ECO:0000313" key="3">
    <source>
        <dbReference type="Proteomes" id="UP000467840"/>
    </source>
</evidence>
<feature type="region of interest" description="Disordered" evidence="1">
    <location>
        <begin position="129"/>
        <end position="149"/>
    </location>
</feature>
<dbReference type="EMBL" id="JAAGAX010000003">
    <property type="protein sequence ID" value="KAF2321175.1"/>
    <property type="molecule type" value="Genomic_DNA"/>
</dbReference>
<reference evidence="2 3" key="1">
    <citation type="journal article" date="2020" name="Mol. Plant">
        <title>The Chromosome-Based Rubber Tree Genome Provides New Insights into Spurge Genome Evolution and Rubber Biosynthesis.</title>
        <authorList>
            <person name="Liu J."/>
            <person name="Shi C."/>
            <person name="Shi C.C."/>
            <person name="Li W."/>
            <person name="Zhang Q.J."/>
            <person name="Zhang Y."/>
            <person name="Li K."/>
            <person name="Lu H.F."/>
            <person name="Shi C."/>
            <person name="Zhu S.T."/>
            <person name="Xiao Z.Y."/>
            <person name="Nan H."/>
            <person name="Yue Y."/>
            <person name="Zhu X.G."/>
            <person name="Wu Y."/>
            <person name="Hong X.N."/>
            <person name="Fan G.Y."/>
            <person name="Tong Y."/>
            <person name="Zhang D."/>
            <person name="Mao C.L."/>
            <person name="Liu Y.L."/>
            <person name="Hao S.J."/>
            <person name="Liu W.Q."/>
            <person name="Lv M.Q."/>
            <person name="Zhang H.B."/>
            <person name="Liu Y."/>
            <person name="Hu-Tang G.R."/>
            <person name="Wang J.P."/>
            <person name="Wang J.H."/>
            <person name="Sun Y.H."/>
            <person name="Ni S.B."/>
            <person name="Chen W.B."/>
            <person name="Zhang X.C."/>
            <person name="Jiao Y.N."/>
            <person name="Eichler E.E."/>
            <person name="Li G.H."/>
            <person name="Liu X."/>
            <person name="Gao L.Z."/>
        </authorList>
    </citation>
    <scope>NUCLEOTIDE SEQUENCE [LARGE SCALE GENOMIC DNA]</scope>
    <source>
        <strain evidence="3">cv. GT1</strain>
        <tissue evidence="2">Leaf</tissue>
    </source>
</reference>
<feature type="compositionally biased region" description="Basic and acidic residues" evidence="1">
    <location>
        <begin position="129"/>
        <end position="138"/>
    </location>
</feature>
<accession>A0A6A6N8K5</accession>
<evidence type="ECO:0008006" key="4">
    <source>
        <dbReference type="Google" id="ProtNLM"/>
    </source>
</evidence>
<organism evidence="2 3">
    <name type="scientific">Hevea brasiliensis</name>
    <name type="common">Para rubber tree</name>
    <name type="synonym">Siphonia brasiliensis</name>
    <dbReference type="NCBI Taxonomy" id="3981"/>
    <lineage>
        <taxon>Eukaryota</taxon>
        <taxon>Viridiplantae</taxon>
        <taxon>Streptophyta</taxon>
        <taxon>Embryophyta</taxon>
        <taxon>Tracheophyta</taxon>
        <taxon>Spermatophyta</taxon>
        <taxon>Magnoliopsida</taxon>
        <taxon>eudicotyledons</taxon>
        <taxon>Gunneridae</taxon>
        <taxon>Pentapetalae</taxon>
        <taxon>rosids</taxon>
        <taxon>fabids</taxon>
        <taxon>Malpighiales</taxon>
        <taxon>Euphorbiaceae</taxon>
        <taxon>Crotonoideae</taxon>
        <taxon>Micrandreae</taxon>
        <taxon>Hevea</taxon>
    </lineage>
</organism>
<gene>
    <name evidence="2" type="ORF">GH714_034928</name>
</gene>
<dbReference type="PANTHER" id="PTHR31286">
    <property type="entry name" value="GLYCINE-RICH CELL WALL STRUCTURAL PROTEIN 1.8-LIKE"/>
    <property type="match status" value="1"/>
</dbReference>
<dbReference type="InterPro" id="IPR040256">
    <property type="entry name" value="At4g02000-like"/>
</dbReference>